<dbReference type="PANTHER" id="PTHR23232">
    <property type="entry name" value="KRAB DOMAIN C2H2 ZINC FINGER"/>
    <property type="match status" value="1"/>
</dbReference>
<evidence type="ECO:0000313" key="4">
    <source>
        <dbReference type="RefSeq" id="XP_030873925.1"/>
    </source>
</evidence>
<dbReference type="SMART" id="SM00349">
    <property type="entry name" value="KRAB"/>
    <property type="match status" value="1"/>
</dbReference>
<keyword evidence="3" id="KW-1185">Reference proteome</keyword>
<feature type="domain" description="KRAB" evidence="2">
    <location>
        <begin position="75"/>
        <end position="146"/>
    </location>
</feature>
<dbReference type="PANTHER" id="PTHR23232:SF161">
    <property type="entry name" value="KRAB DOMAIN-CONTAINING PROTEIN"/>
    <property type="match status" value="1"/>
</dbReference>
<sequence>MLLPVQPGERNSDVPTWPPPRPPGAADILPLQKHRKPSFVLFRRPRVPGPSHAAQFTERQRFGFSLGPDRNQESLTFDDVAVDFTWEEWQLLAPAQKDLYRDVMLDNYRNLVSVGFHTSKPDVLSKFDEGEPTWTVEDGIPCQTRSGIKEV</sequence>
<dbReference type="GO" id="GO:0006355">
    <property type="term" value="P:regulation of DNA-templated transcription"/>
    <property type="evidence" value="ECO:0007669"/>
    <property type="project" value="InterPro"/>
</dbReference>
<dbReference type="OrthoDB" id="9808634at2759"/>
<reference evidence="4" key="1">
    <citation type="submission" date="2025-08" db="UniProtKB">
        <authorList>
            <consortium name="RefSeq"/>
        </authorList>
    </citation>
    <scope>IDENTIFICATION</scope>
    <source>
        <tissue evidence="4">Liver</tissue>
    </source>
</reference>
<gene>
    <name evidence="4" type="primary">LOC102732635</name>
</gene>
<evidence type="ECO:0000313" key="3">
    <source>
        <dbReference type="Proteomes" id="UP000245341"/>
    </source>
</evidence>
<dbReference type="InterPro" id="IPR050169">
    <property type="entry name" value="Krueppel_C2H2_ZnF"/>
</dbReference>
<dbReference type="CDD" id="cd07765">
    <property type="entry name" value="KRAB_A-box"/>
    <property type="match status" value="1"/>
</dbReference>
<dbReference type="Gene3D" id="6.10.140.140">
    <property type="match status" value="1"/>
</dbReference>
<accession>A0A7F8PY06</accession>
<dbReference type="RefSeq" id="XP_030873925.1">
    <property type="nucleotide sequence ID" value="XM_031018065.1"/>
</dbReference>
<feature type="region of interest" description="Disordered" evidence="1">
    <location>
        <begin position="1"/>
        <end position="26"/>
    </location>
</feature>
<dbReference type="Pfam" id="PF01352">
    <property type="entry name" value="KRAB"/>
    <property type="match status" value="1"/>
</dbReference>
<evidence type="ECO:0000259" key="2">
    <source>
        <dbReference type="PROSITE" id="PS50805"/>
    </source>
</evidence>
<dbReference type="AlphaFoldDB" id="A0A7F8PY06"/>
<organism evidence="3 4">
    <name type="scientific">Leptonychotes weddellii</name>
    <name type="common">Weddell seal</name>
    <name type="synonym">Otaria weddellii</name>
    <dbReference type="NCBI Taxonomy" id="9713"/>
    <lineage>
        <taxon>Eukaryota</taxon>
        <taxon>Metazoa</taxon>
        <taxon>Chordata</taxon>
        <taxon>Craniata</taxon>
        <taxon>Vertebrata</taxon>
        <taxon>Euteleostomi</taxon>
        <taxon>Mammalia</taxon>
        <taxon>Eutheria</taxon>
        <taxon>Laurasiatheria</taxon>
        <taxon>Carnivora</taxon>
        <taxon>Caniformia</taxon>
        <taxon>Pinnipedia</taxon>
        <taxon>Phocidae</taxon>
        <taxon>Monachinae</taxon>
        <taxon>Lobodontini</taxon>
        <taxon>Leptonychotes</taxon>
    </lineage>
</organism>
<name>A0A7F8PY06_LEPWE</name>
<dbReference type="KEGG" id="lww:102732635"/>
<proteinExistence type="predicted"/>
<evidence type="ECO:0000256" key="1">
    <source>
        <dbReference type="SAM" id="MobiDB-lite"/>
    </source>
</evidence>
<protein>
    <submittedName>
        <fullName evidence="4">Zinc finger protein 350-like</fullName>
    </submittedName>
</protein>
<dbReference type="PROSITE" id="PS50805">
    <property type="entry name" value="KRAB"/>
    <property type="match status" value="1"/>
</dbReference>
<dbReference type="Proteomes" id="UP000245341">
    <property type="component" value="Unplaced"/>
</dbReference>
<dbReference type="InterPro" id="IPR036051">
    <property type="entry name" value="KRAB_dom_sf"/>
</dbReference>
<dbReference type="SUPFAM" id="SSF109640">
    <property type="entry name" value="KRAB domain (Kruppel-associated box)"/>
    <property type="match status" value="1"/>
</dbReference>
<dbReference type="GeneID" id="102732635"/>
<dbReference type="InterPro" id="IPR001909">
    <property type="entry name" value="KRAB"/>
</dbReference>